<feature type="compositionally biased region" description="Polar residues" evidence="1">
    <location>
        <begin position="356"/>
        <end position="370"/>
    </location>
</feature>
<dbReference type="EMBL" id="FJUX01000045">
    <property type="protein sequence ID" value="CZT00444.1"/>
    <property type="molecule type" value="Genomic_DNA"/>
</dbReference>
<evidence type="ECO:0000313" key="2">
    <source>
        <dbReference type="EMBL" id="CZT00444.1"/>
    </source>
</evidence>
<feature type="region of interest" description="Disordered" evidence="1">
    <location>
        <begin position="1"/>
        <end position="86"/>
    </location>
</feature>
<reference evidence="3" key="1">
    <citation type="submission" date="2016-03" db="EMBL/GenBank/DDBJ databases">
        <authorList>
            <person name="Guldener U."/>
        </authorList>
    </citation>
    <scope>NUCLEOTIDE SEQUENCE [LARGE SCALE GENOMIC DNA]</scope>
    <source>
        <strain evidence="3">04CH-RAC-A.6.1</strain>
    </source>
</reference>
<feature type="compositionally biased region" description="Acidic residues" evidence="1">
    <location>
        <begin position="34"/>
        <end position="61"/>
    </location>
</feature>
<gene>
    <name evidence="2" type="ORF">RAG0_08474</name>
</gene>
<feature type="compositionally biased region" description="Polar residues" evidence="1">
    <location>
        <begin position="76"/>
        <end position="86"/>
    </location>
</feature>
<accession>A0A1E1KU16</accession>
<feature type="compositionally biased region" description="Low complexity" evidence="1">
    <location>
        <begin position="11"/>
        <end position="33"/>
    </location>
</feature>
<evidence type="ECO:0000313" key="3">
    <source>
        <dbReference type="Proteomes" id="UP000178912"/>
    </source>
</evidence>
<proteinExistence type="predicted"/>
<feature type="compositionally biased region" description="Polar residues" evidence="1">
    <location>
        <begin position="445"/>
        <end position="455"/>
    </location>
</feature>
<sequence>MSGLNADMKSMRMSTAASGASSSGRMSDFIDLTLGDDEDSDESGGVDLDDSGAKDEVDDSSDTIMLDGPPRIFRGHSSNANTHQISRSSAVLPRGIKWPKILIVGSHTSKCLIPRQFITPGTFARRLDVENLDLAFTRPQYEAAWTQAVNECRDKVDLTATFEAYPGLNLEGFQSMLDAQFEEVIRRMDNAEIETRAEKLEDIQKRIRDAPRETREDLEFLKKLERRQSRLLNPKTKQGLFKAEKDKPKIDRRDKAQIASDRRRGSEVMQSEGFRGTTATRDRKDGAQIVYDRRRRGEVMQPDGSWGTASNTIPPPYNRMTKLDTQPYAHSSSTIPAPIEREPMIGPTLISSLDWYSQSEPDISTSQDAHTGNESKVDHAPFTPYQPLRFSGSSDRRARDQTTMDTHHTEGDLYRPHVDSYRPQGDSSRPQPSIYHQPHNYFSPRPTSSAPSDFQKSTHKPTSPPQNPFPLYPSRGPSAMRLPNEPLSSNTNEQPATATQARLPPRSDAQECASRWSSVDEEMGGVDFDVMEERQKLLPEGKDEHYKYYVRKCEDDEEDEE</sequence>
<organism evidence="2 3">
    <name type="scientific">Rhynchosporium agropyri</name>
    <dbReference type="NCBI Taxonomy" id="914238"/>
    <lineage>
        <taxon>Eukaryota</taxon>
        <taxon>Fungi</taxon>
        <taxon>Dikarya</taxon>
        <taxon>Ascomycota</taxon>
        <taxon>Pezizomycotina</taxon>
        <taxon>Leotiomycetes</taxon>
        <taxon>Helotiales</taxon>
        <taxon>Ploettnerulaceae</taxon>
        <taxon>Rhynchosporium</taxon>
    </lineage>
</organism>
<feature type="compositionally biased region" description="Polar residues" evidence="1">
    <location>
        <begin position="486"/>
        <end position="500"/>
    </location>
</feature>
<dbReference type="Proteomes" id="UP000178912">
    <property type="component" value="Unassembled WGS sequence"/>
</dbReference>
<keyword evidence="3" id="KW-1185">Reference proteome</keyword>
<feature type="compositionally biased region" description="Basic and acidic residues" evidence="1">
    <location>
        <begin position="280"/>
        <end position="298"/>
    </location>
</feature>
<feature type="region of interest" description="Disordered" evidence="1">
    <location>
        <begin position="356"/>
        <end position="527"/>
    </location>
</feature>
<evidence type="ECO:0000256" key="1">
    <source>
        <dbReference type="SAM" id="MobiDB-lite"/>
    </source>
</evidence>
<name>A0A1E1KU16_9HELO</name>
<feature type="region of interest" description="Disordered" evidence="1">
    <location>
        <begin position="242"/>
        <end position="342"/>
    </location>
</feature>
<feature type="compositionally biased region" description="Basic and acidic residues" evidence="1">
    <location>
        <begin position="242"/>
        <end position="266"/>
    </location>
</feature>
<protein>
    <submittedName>
        <fullName evidence="2">Uncharacterized protein</fullName>
    </submittedName>
</protein>
<feature type="compositionally biased region" description="Basic and acidic residues" evidence="1">
    <location>
        <begin position="394"/>
        <end position="420"/>
    </location>
</feature>
<dbReference type="AlphaFoldDB" id="A0A1E1KU16"/>
<feature type="compositionally biased region" description="Pro residues" evidence="1">
    <location>
        <begin position="462"/>
        <end position="471"/>
    </location>
</feature>
<dbReference type="OrthoDB" id="3564393at2759"/>